<dbReference type="SUPFAM" id="SSF53474">
    <property type="entry name" value="alpha/beta-Hydrolases"/>
    <property type="match status" value="1"/>
</dbReference>
<dbReference type="AlphaFoldDB" id="A0A381T9W4"/>
<evidence type="ECO:0000313" key="1">
    <source>
        <dbReference type="EMBL" id="SVA10623.1"/>
    </source>
</evidence>
<name>A0A381T9W4_9ZZZZ</name>
<dbReference type="Pfam" id="PF00756">
    <property type="entry name" value="Esterase"/>
    <property type="match status" value="1"/>
</dbReference>
<protein>
    <recommendedName>
        <fullName evidence="2">Esterase</fullName>
    </recommendedName>
</protein>
<dbReference type="InterPro" id="IPR000801">
    <property type="entry name" value="Esterase-like"/>
</dbReference>
<organism evidence="1">
    <name type="scientific">marine metagenome</name>
    <dbReference type="NCBI Taxonomy" id="408172"/>
    <lineage>
        <taxon>unclassified sequences</taxon>
        <taxon>metagenomes</taxon>
        <taxon>ecological metagenomes</taxon>
    </lineage>
</organism>
<evidence type="ECO:0008006" key="2">
    <source>
        <dbReference type="Google" id="ProtNLM"/>
    </source>
</evidence>
<gene>
    <name evidence="1" type="ORF">METZ01_LOCUS63477</name>
</gene>
<dbReference type="InterPro" id="IPR011990">
    <property type="entry name" value="TPR-like_helical_dom_sf"/>
</dbReference>
<sequence length="343" mass="40468">MPRDYNVDEKKRYPVFIVFDGDYLFEIVSGNVDYMSFWGDIPEAIVVGINQIDSRYNDTSVIDNINFTPISSTANFFEFVSQELIPYINKNYRTTKFRVAVGHERTANFINFFIIKKVPIMNGYIVVSPKFTKQMKKYLAQYLISSSHNIYYYLSTSNEDYKSISEDVLDFNQRLDSLNNKNIHYKFQNLETPSHYTLPAYTIPYSIEDMFSIYKDINRVEYDSIILKLKTSPVRYLEEKYEKIKDHFGVIKEISINDFIAVEQYIDETEKFNFFKDLAKLATNKYRETILPSYYMGRFYEETGNPEKAMHIYRSAYNMDDIAGITKEYLLQRADAIADSYGY</sequence>
<accession>A0A381T9W4</accession>
<proteinExistence type="predicted"/>
<dbReference type="Gene3D" id="3.40.50.1820">
    <property type="entry name" value="alpha/beta hydrolase"/>
    <property type="match status" value="1"/>
</dbReference>
<reference evidence="1" key="1">
    <citation type="submission" date="2018-05" db="EMBL/GenBank/DDBJ databases">
        <authorList>
            <person name="Lanie J.A."/>
            <person name="Ng W.-L."/>
            <person name="Kazmierczak K.M."/>
            <person name="Andrzejewski T.M."/>
            <person name="Davidsen T.M."/>
            <person name="Wayne K.J."/>
            <person name="Tettelin H."/>
            <person name="Glass J.I."/>
            <person name="Rusch D."/>
            <person name="Podicherti R."/>
            <person name="Tsui H.-C.T."/>
            <person name="Winkler M.E."/>
        </authorList>
    </citation>
    <scope>NUCLEOTIDE SEQUENCE</scope>
</reference>
<dbReference type="InterPro" id="IPR029058">
    <property type="entry name" value="AB_hydrolase_fold"/>
</dbReference>
<dbReference type="Gene3D" id="1.25.40.10">
    <property type="entry name" value="Tetratricopeptide repeat domain"/>
    <property type="match status" value="1"/>
</dbReference>
<dbReference type="EMBL" id="UINC01003954">
    <property type="protein sequence ID" value="SVA10623.1"/>
    <property type="molecule type" value="Genomic_DNA"/>
</dbReference>